<accession>A0AAJ1VKP0</accession>
<reference evidence="1" key="1">
    <citation type="submission" date="2023-06" db="EMBL/GenBank/DDBJ databases">
        <title>Two Chryseobacterium gambrini strains from China.</title>
        <authorList>
            <person name="Zeng J."/>
            <person name="Wu Y."/>
        </authorList>
    </citation>
    <scope>NUCLEOTIDE SEQUENCE</scope>
    <source>
        <strain evidence="1">SQ219</strain>
    </source>
</reference>
<comment type="caution">
    <text evidence="1">The sequence shown here is derived from an EMBL/GenBank/DDBJ whole genome shotgun (WGS) entry which is preliminary data.</text>
</comment>
<dbReference type="AlphaFoldDB" id="A0AAJ1VKP0"/>
<evidence type="ECO:0000313" key="2">
    <source>
        <dbReference type="Proteomes" id="UP001225933"/>
    </source>
</evidence>
<sequence length="299" mass="35863">MSILIVSVQNDYTTNKVLHWFQYYNIPFKRINIDDTIDIIEEFAKLNFQEFTGYWYRRGNLINFNNHDNIDIEIKKYLKENNRKIIEYFEYKMMKKKNLNSFFNSDLNKLIVLKIAEELQLSIPKFQLLKNTKSIDKFKKIYKTIDKDGNIFDYKNQCVFNVLTQEHRENIDYDFSPTLFQDKIEKKHEIRIFFIDDSFYCAAILSQRNSETSIDFRTIGEQERNRIIPYSLPSTIQIKLRQLMAKLKMNSGVIDMIVTSLNEYIFLEVNPVGHFGLISYHCNYGIEKKIAKFYKNEKK</sequence>
<organism evidence="1 2">
    <name type="scientific">Chryseobacterium gambrini</name>
    <dbReference type="NCBI Taxonomy" id="373672"/>
    <lineage>
        <taxon>Bacteria</taxon>
        <taxon>Pseudomonadati</taxon>
        <taxon>Bacteroidota</taxon>
        <taxon>Flavobacteriia</taxon>
        <taxon>Flavobacteriales</taxon>
        <taxon>Weeksellaceae</taxon>
        <taxon>Chryseobacterium group</taxon>
        <taxon>Chryseobacterium</taxon>
    </lineage>
</organism>
<dbReference type="Gene3D" id="3.30.470.20">
    <property type="entry name" value="ATP-grasp fold, B domain"/>
    <property type="match status" value="1"/>
</dbReference>
<dbReference type="SUPFAM" id="SSF56059">
    <property type="entry name" value="Glutathione synthetase ATP-binding domain-like"/>
    <property type="match status" value="1"/>
</dbReference>
<evidence type="ECO:0000313" key="1">
    <source>
        <dbReference type="EMBL" id="MDN4013848.1"/>
    </source>
</evidence>
<dbReference type="NCBIfam" id="TIGR04192">
    <property type="entry name" value="GRASP_w_spasm"/>
    <property type="match status" value="1"/>
</dbReference>
<dbReference type="InterPro" id="IPR026455">
    <property type="entry name" value="GRASP_w_spasm"/>
</dbReference>
<dbReference type="RefSeq" id="WP_214588492.1">
    <property type="nucleotide sequence ID" value="NZ_JAUHGV010000020.1"/>
</dbReference>
<gene>
    <name evidence="1" type="primary">gwsG</name>
    <name evidence="1" type="ORF">QX233_15345</name>
</gene>
<protein>
    <submittedName>
        <fullName evidence="1">Grasp-with-spasm system ATP-grasp peptide maturase</fullName>
    </submittedName>
</protein>
<name>A0AAJ1VKP0_9FLAO</name>
<dbReference type="EMBL" id="JAUHGV010000020">
    <property type="protein sequence ID" value="MDN4013848.1"/>
    <property type="molecule type" value="Genomic_DNA"/>
</dbReference>
<proteinExistence type="predicted"/>
<dbReference type="Proteomes" id="UP001225933">
    <property type="component" value="Unassembled WGS sequence"/>
</dbReference>